<dbReference type="EMBL" id="HBUE01135903">
    <property type="protein sequence ID" value="CAG6498504.1"/>
    <property type="molecule type" value="Transcribed_RNA"/>
</dbReference>
<sequence>MLSSPAPPTNDLAFAGAPQCLHSTSLAKLSRAQSRHSQLRLYRIGRLTSDFRLPQARHTRRLRALYALHSRHTQNESDLSGFSGDTGWGSVTATGSGGVWIEREVAG</sequence>
<dbReference type="AlphaFoldDB" id="A0A8D8CQD1"/>
<organism evidence="1">
    <name type="scientific">Culex pipiens</name>
    <name type="common">House mosquito</name>
    <dbReference type="NCBI Taxonomy" id="7175"/>
    <lineage>
        <taxon>Eukaryota</taxon>
        <taxon>Metazoa</taxon>
        <taxon>Ecdysozoa</taxon>
        <taxon>Arthropoda</taxon>
        <taxon>Hexapoda</taxon>
        <taxon>Insecta</taxon>
        <taxon>Pterygota</taxon>
        <taxon>Neoptera</taxon>
        <taxon>Endopterygota</taxon>
        <taxon>Diptera</taxon>
        <taxon>Nematocera</taxon>
        <taxon>Culicoidea</taxon>
        <taxon>Culicidae</taxon>
        <taxon>Culicinae</taxon>
        <taxon>Culicini</taxon>
        <taxon>Culex</taxon>
        <taxon>Culex</taxon>
    </lineage>
</organism>
<dbReference type="EMBL" id="HBUE01135904">
    <property type="protein sequence ID" value="CAG6498505.1"/>
    <property type="molecule type" value="Transcribed_RNA"/>
</dbReference>
<dbReference type="EMBL" id="HBUE01135905">
    <property type="protein sequence ID" value="CAG6498506.1"/>
    <property type="molecule type" value="Transcribed_RNA"/>
</dbReference>
<dbReference type="EMBL" id="HBUE01205419">
    <property type="protein sequence ID" value="CAG6531700.1"/>
    <property type="molecule type" value="Transcribed_RNA"/>
</dbReference>
<name>A0A8D8CQD1_CULPI</name>
<accession>A0A8D8CQD1</accession>
<dbReference type="EMBL" id="HBUE01311699">
    <property type="protein sequence ID" value="CAG6583561.1"/>
    <property type="molecule type" value="Transcribed_RNA"/>
</dbReference>
<proteinExistence type="predicted"/>
<reference evidence="1" key="1">
    <citation type="submission" date="2021-05" db="EMBL/GenBank/DDBJ databases">
        <authorList>
            <person name="Alioto T."/>
            <person name="Alioto T."/>
            <person name="Gomez Garrido J."/>
        </authorList>
    </citation>
    <scope>NUCLEOTIDE SEQUENCE</scope>
</reference>
<protein>
    <submittedName>
        <fullName evidence="1">(northern house mosquito) hypothetical protein</fullName>
    </submittedName>
</protein>
<evidence type="ECO:0000313" key="1">
    <source>
        <dbReference type="EMBL" id="CAG6498504.1"/>
    </source>
</evidence>